<evidence type="ECO:0000313" key="2">
    <source>
        <dbReference type="Proteomes" id="UP000767334"/>
    </source>
</evidence>
<sequence length="285" mass="33453">MNATLINFLKTELKWNIINLSSIERIGGLSSENYKVTYKNKSYFVKICTHNYLHTDRKNELSIISKAEEINLAPDLYYFSIETGNMVSNWIHGNMPSLKDFSSPKFLHNLSNSLKSLHSLQCEKYFNPFEHIRKRITICKNLNVNLPESIDMLLNHLTQLEIKLNKDPLIGLCHNDLNASNIILNNDNLYFVDYEYSSIGDIFFDLATISWFFTEDSRKKLLILYFGEFKNEYYQKLLDYLFVVKFYNATWSLLKSSDSNSNYDYLTGAKMIFKELLNHNSIRNF</sequence>
<gene>
    <name evidence="1" type="ORF">H6A19_12910</name>
</gene>
<dbReference type="InterPro" id="IPR011009">
    <property type="entry name" value="Kinase-like_dom_sf"/>
</dbReference>
<dbReference type="Proteomes" id="UP000767334">
    <property type="component" value="Unassembled WGS sequence"/>
</dbReference>
<proteinExistence type="predicted"/>
<dbReference type="Pfam" id="PF01633">
    <property type="entry name" value="Choline_kinase"/>
    <property type="match status" value="1"/>
</dbReference>
<dbReference type="CDD" id="cd05151">
    <property type="entry name" value="ChoK-like"/>
    <property type="match status" value="1"/>
</dbReference>
<dbReference type="InterPro" id="IPR052077">
    <property type="entry name" value="CcrZ_PhaseVar_Mediator"/>
</dbReference>
<name>A0ABS2FJ46_9CLOT</name>
<dbReference type="RefSeq" id="WP_204572508.1">
    <property type="nucleotide sequence ID" value="NZ_JACJLL010000095.1"/>
</dbReference>
<evidence type="ECO:0000313" key="1">
    <source>
        <dbReference type="EMBL" id="MBM6820224.1"/>
    </source>
</evidence>
<keyword evidence="2" id="KW-1185">Reference proteome</keyword>
<accession>A0ABS2FJ46</accession>
<dbReference type="PANTHER" id="PTHR40086:SF1">
    <property type="entry name" value="CELL CYCLE REGULATOR CCRZ"/>
    <property type="match status" value="1"/>
</dbReference>
<dbReference type="PANTHER" id="PTHR40086">
    <property type="entry name" value="PHOSPHOTRANSFERASE YTMP-RELATED"/>
    <property type="match status" value="1"/>
</dbReference>
<dbReference type="Gene3D" id="3.30.200.20">
    <property type="entry name" value="Phosphorylase Kinase, domain 1"/>
    <property type="match status" value="1"/>
</dbReference>
<protein>
    <submittedName>
        <fullName evidence="1">Phosphotransferase</fullName>
    </submittedName>
</protein>
<reference evidence="1 2" key="1">
    <citation type="journal article" date="2021" name="Sci. Rep.">
        <title>The distribution of antibiotic resistance genes in chicken gut microbiota commensals.</title>
        <authorList>
            <person name="Juricova H."/>
            <person name="Matiasovicova J."/>
            <person name="Kubasova T."/>
            <person name="Cejkova D."/>
            <person name="Rychlik I."/>
        </authorList>
    </citation>
    <scope>NUCLEOTIDE SEQUENCE [LARGE SCALE GENOMIC DNA]</scope>
    <source>
        <strain evidence="1 2">An435</strain>
    </source>
</reference>
<dbReference type="EMBL" id="JACJLL010000095">
    <property type="protein sequence ID" value="MBM6820224.1"/>
    <property type="molecule type" value="Genomic_DNA"/>
</dbReference>
<dbReference type="Gene3D" id="3.90.1200.10">
    <property type="match status" value="1"/>
</dbReference>
<dbReference type="SUPFAM" id="SSF56112">
    <property type="entry name" value="Protein kinase-like (PK-like)"/>
    <property type="match status" value="1"/>
</dbReference>
<comment type="caution">
    <text evidence="1">The sequence shown here is derived from an EMBL/GenBank/DDBJ whole genome shotgun (WGS) entry which is preliminary data.</text>
</comment>
<organism evidence="1 2">
    <name type="scientific">Clostridium saudiense</name>
    <dbReference type="NCBI Taxonomy" id="1414720"/>
    <lineage>
        <taxon>Bacteria</taxon>
        <taxon>Bacillati</taxon>
        <taxon>Bacillota</taxon>
        <taxon>Clostridia</taxon>
        <taxon>Eubacteriales</taxon>
        <taxon>Clostridiaceae</taxon>
        <taxon>Clostridium</taxon>
    </lineage>
</organism>